<feature type="binding site" evidence="20">
    <location>
        <position position="454"/>
    </location>
    <ligand>
        <name>Mg(2+)</name>
        <dbReference type="ChEBI" id="CHEBI:18420"/>
    </ligand>
</feature>
<feature type="domain" description="PEP-utilising enzyme mobile" evidence="22">
    <location>
        <begin position="152"/>
        <end position="224"/>
    </location>
</feature>
<evidence type="ECO:0000256" key="3">
    <source>
        <dbReference type="ARBA" id="ARBA00002728"/>
    </source>
</evidence>
<dbReference type="InterPro" id="IPR000121">
    <property type="entry name" value="PEP_util_C"/>
</dbReference>
<evidence type="ECO:0000256" key="20">
    <source>
        <dbReference type="PIRSR" id="PIRSR000732-3"/>
    </source>
</evidence>
<dbReference type="Gene3D" id="3.20.20.60">
    <property type="entry name" value="Phosphoenolpyruvate-binding domains"/>
    <property type="match status" value="1"/>
</dbReference>
<evidence type="ECO:0000259" key="24">
    <source>
        <dbReference type="Pfam" id="PF05524"/>
    </source>
</evidence>
<evidence type="ECO:0000313" key="26">
    <source>
        <dbReference type="Proteomes" id="UP000285666"/>
    </source>
</evidence>
<keyword evidence="10 17" id="KW-0762">Sugar transport</keyword>
<evidence type="ECO:0000256" key="5">
    <source>
        <dbReference type="ARBA" id="ARBA00007837"/>
    </source>
</evidence>
<evidence type="ECO:0000256" key="9">
    <source>
        <dbReference type="ARBA" id="ARBA00022490"/>
    </source>
</evidence>
<comment type="caution">
    <text evidence="25">The sequence shown here is derived from an EMBL/GenBank/DDBJ whole genome shotgun (WGS) entry which is preliminary data.</text>
</comment>
<evidence type="ECO:0000256" key="14">
    <source>
        <dbReference type="ARBA" id="ARBA00022777"/>
    </source>
</evidence>
<dbReference type="Pfam" id="PF05524">
    <property type="entry name" value="PEP-utilisers_N"/>
    <property type="match status" value="1"/>
</dbReference>
<feature type="binding site" evidence="19">
    <location>
        <position position="464"/>
    </location>
    <ligand>
        <name>phosphoenolpyruvate</name>
        <dbReference type="ChEBI" id="CHEBI:58702"/>
    </ligand>
</feature>
<dbReference type="NCBIfam" id="TIGR01417">
    <property type="entry name" value="PTS_I_fam"/>
    <property type="match status" value="1"/>
</dbReference>
<dbReference type="SUPFAM" id="SSF51621">
    <property type="entry name" value="Phosphoenolpyruvate/pyruvate domain"/>
    <property type="match status" value="1"/>
</dbReference>
<evidence type="ECO:0000256" key="19">
    <source>
        <dbReference type="PIRSR" id="PIRSR000732-2"/>
    </source>
</evidence>
<keyword evidence="12 17" id="KW-0598">Phosphotransferase system</keyword>
<feature type="binding site" evidence="19">
    <location>
        <position position="295"/>
    </location>
    <ligand>
        <name>phosphoenolpyruvate</name>
        <dbReference type="ChEBI" id="CHEBI:58702"/>
    </ligand>
</feature>
<proteinExistence type="inferred from homology"/>
<evidence type="ECO:0000259" key="23">
    <source>
        <dbReference type="Pfam" id="PF02896"/>
    </source>
</evidence>
<dbReference type="InterPro" id="IPR036637">
    <property type="entry name" value="Phosphohistidine_dom_sf"/>
</dbReference>
<evidence type="ECO:0000256" key="8">
    <source>
        <dbReference type="ARBA" id="ARBA00022448"/>
    </source>
</evidence>
<evidence type="ECO:0000256" key="1">
    <source>
        <dbReference type="ARBA" id="ARBA00000683"/>
    </source>
</evidence>
<dbReference type="InterPro" id="IPR040442">
    <property type="entry name" value="Pyrv_kinase-like_dom_sf"/>
</dbReference>
<feature type="binding site" evidence="19">
    <location>
        <begin position="453"/>
        <end position="454"/>
    </location>
    <ligand>
        <name>phosphoenolpyruvate</name>
        <dbReference type="ChEBI" id="CHEBI:58702"/>
    </ligand>
</feature>
<dbReference type="EMBL" id="QRHN01000003">
    <property type="protein sequence ID" value="RHF80033.1"/>
    <property type="molecule type" value="Genomic_DNA"/>
</dbReference>
<evidence type="ECO:0000256" key="11">
    <source>
        <dbReference type="ARBA" id="ARBA00022679"/>
    </source>
</evidence>
<dbReference type="Proteomes" id="UP000285666">
    <property type="component" value="Unassembled WGS sequence"/>
</dbReference>
<keyword evidence="8 17" id="KW-0813">Transport</keyword>
<protein>
    <recommendedName>
        <fullName evidence="7 17">Phosphoenolpyruvate-protein phosphotransferase</fullName>
        <ecNumber evidence="6 17">2.7.3.9</ecNumber>
    </recommendedName>
    <alternativeName>
        <fullName evidence="16 17">Phosphotransferase system, enzyme I</fullName>
    </alternativeName>
</protein>
<dbReference type="AlphaFoldDB" id="A0A414QGX5"/>
<keyword evidence="21" id="KW-0175">Coiled coil</keyword>
<keyword evidence="25" id="KW-0670">Pyruvate</keyword>
<dbReference type="InterPro" id="IPR008279">
    <property type="entry name" value="PEP-util_enz_mobile_dom"/>
</dbReference>
<dbReference type="Gene3D" id="3.50.30.10">
    <property type="entry name" value="Phosphohistidine domain"/>
    <property type="match status" value="1"/>
</dbReference>
<dbReference type="SUPFAM" id="SSF52009">
    <property type="entry name" value="Phosphohistidine domain"/>
    <property type="match status" value="1"/>
</dbReference>
<keyword evidence="9 17" id="KW-0963">Cytoplasm</keyword>
<dbReference type="InterPro" id="IPR006318">
    <property type="entry name" value="PTS_EI-like"/>
</dbReference>
<feature type="active site" description="Tele-phosphohistidine intermediate" evidence="18">
    <location>
        <position position="188"/>
    </location>
</feature>
<evidence type="ECO:0000256" key="7">
    <source>
        <dbReference type="ARBA" id="ARBA00016544"/>
    </source>
</evidence>
<keyword evidence="11 17" id="KW-0808">Transferase</keyword>
<dbReference type="GO" id="GO:0009401">
    <property type="term" value="P:phosphoenolpyruvate-dependent sugar phosphotransferase system"/>
    <property type="evidence" value="ECO:0007669"/>
    <property type="project" value="UniProtKB-KW"/>
</dbReference>
<dbReference type="PIRSF" id="PIRSF000732">
    <property type="entry name" value="PTS_enzyme_I"/>
    <property type="match status" value="1"/>
</dbReference>
<comment type="function">
    <text evidence="3 17">General (non sugar-specific) component of the phosphoenolpyruvate-dependent sugar phosphotransferase system (sugar PTS). This major carbohydrate active-transport system catalyzes the phosphorylation of incoming sugar substrates concomitantly with their translocation across the cell membrane. Enzyme I transfers the phosphoryl group from phosphoenolpyruvate (PEP) to the phosphoryl carrier protein (HPr).</text>
</comment>
<feature type="binding site" evidence="19">
    <location>
        <position position="331"/>
    </location>
    <ligand>
        <name>phosphoenolpyruvate</name>
        <dbReference type="ChEBI" id="CHEBI:58702"/>
    </ligand>
</feature>
<name>A0A414QGX5_9FIRM</name>
<evidence type="ECO:0000256" key="12">
    <source>
        <dbReference type="ARBA" id="ARBA00022683"/>
    </source>
</evidence>
<evidence type="ECO:0000256" key="15">
    <source>
        <dbReference type="ARBA" id="ARBA00022842"/>
    </source>
</evidence>
<dbReference type="InterPro" id="IPR050499">
    <property type="entry name" value="PEP-utilizing_PTS_enzyme"/>
</dbReference>
<dbReference type="PROSITE" id="PS00742">
    <property type="entry name" value="PEP_ENZYMES_2"/>
    <property type="match status" value="1"/>
</dbReference>
<evidence type="ECO:0000256" key="16">
    <source>
        <dbReference type="ARBA" id="ARBA00033235"/>
    </source>
</evidence>
<feature type="domain" description="PEP-utilising enzyme C-terminal" evidence="23">
    <location>
        <begin position="251"/>
        <end position="539"/>
    </location>
</feature>
<comment type="subcellular location">
    <subcellularLocation>
        <location evidence="4 17">Cytoplasm</location>
    </subcellularLocation>
</comment>
<keyword evidence="13 17" id="KW-0479">Metal-binding</keyword>
<evidence type="ECO:0000256" key="2">
    <source>
        <dbReference type="ARBA" id="ARBA00001946"/>
    </source>
</evidence>
<evidence type="ECO:0000313" key="25">
    <source>
        <dbReference type="EMBL" id="RHF80033.1"/>
    </source>
</evidence>
<gene>
    <name evidence="25" type="primary">ptsP</name>
    <name evidence="25" type="ORF">DW658_04340</name>
</gene>
<dbReference type="GO" id="GO:0008965">
    <property type="term" value="F:phosphoenolpyruvate-protein phosphotransferase activity"/>
    <property type="evidence" value="ECO:0007669"/>
    <property type="project" value="UniProtKB-EC"/>
</dbReference>
<dbReference type="Pfam" id="PF00391">
    <property type="entry name" value="PEP-utilizers"/>
    <property type="match status" value="1"/>
</dbReference>
<evidence type="ECO:0000256" key="10">
    <source>
        <dbReference type="ARBA" id="ARBA00022597"/>
    </source>
</evidence>
<organism evidence="25 26">
    <name type="scientific">Dorea formicigenerans</name>
    <dbReference type="NCBI Taxonomy" id="39486"/>
    <lineage>
        <taxon>Bacteria</taxon>
        <taxon>Bacillati</taxon>
        <taxon>Bacillota</taxon>
        <taxon>Clostridia</taxon>
        <taxon>Lachnospirales</taxon>
        <taxon>Lachnospiraceae</taxon>
        <taxon>Dorea</taxon>
    </lineage>
</organism>
<dbReference type="GO" id="GO:0005737">
    <property type="term" value="C:cytoplasm"/>
    <property type="evidence" value="ECO:0007669"/>
    <property type="project" value="UniProtKB-SubCell"/>
</dbReference>
<dbReference type="PANTHER" id="PTHR46244:SF3">
    <property type="entry name" value="PHOSPHOENOLPYRUVATE-PROTEIN PHOSPHOTRANSFERASE"/>
    <property type="match status" value="1"/>
</dbReference>
<evidence type="ECO:0000256" key="21">
    <source>
        <dbReference type="SAM" id="Coils"/>
    </source>
</evidence>
<dbReference type="InterPro" id="IPR008731">
    <property type="entry name" value="PTS_EIN"/>
</dbReference>
<evidence type="ECO:0000256" key="6">
    <source>
        <dbReference type="ARBA" id="ARBA00012232"/>
    </source>
</evidence>
<evidence type="ECO:0000256" key="18">
    <source>
        <dbReference type="PIRSR" id="PIRSR000732-1"/>
    </source>
</evidence>
<dbReference type="PANTHER" id="PTHR46244">
    <property type="entry name" value="PHOSPHOENOLPYRUVATE-PROTEIN PHOSPHOTRANSFERASE"/>
    <property type="match status" value="1"/>
</dbReference>
<dbReference type="InterPro" id="IPR023151">
    <property type="entry name" value="PEP_util_CS"/>
</dbReference>
<comment type="similarity">
    <text evidence="5 17">Belongs to the PEP-utilizing enzyme family.</text>
</comment>
<dbReference type="InterPro" id="IPR036618">
    <property type="entry name" value="PtsI_HPr-bd_sf"/>
</dbReference>
<sequence>MITLEGKSVFGGVAIGKIQFYKRNEITIKRTRVEDVEAEVERFQNAKAKTLELLKGLYEKALEDVGEANAMIFEAHQLMLEDPDYVESIENIIRTQDVNAEYAIGATADNFAAIFEAMDDAYMQGRAADVRDVSERLLQALSSQNETVMVMDEPVIIAADDLVPSETVQLDKEKVLSFVTMYGSANSHTAILARTMNIPAVIGLGEALKEEYDGKVAIVDGVDGKVYIDPDEETMASMQKKQKKDQEQKELLNQLKGKENVTKSGQKVNVYANIGNLADVGAVLKNDAGGIGLFRSEFLYLESDTYPTEEQQFAVYKKVAETMAGKKVIIRTLDIGADKQVDYFKLDKEDNPALGYRAIRICLTRPEIFKTQLRALYRASAYGQISIMFPMIISVAEVKKIKEIVEEVKAELRTEGAAFREDVELGIMIETPAAVMVSRELAKEVDFFSVGTNDLTQYTLAIDRQNQKLEDFYDSHHPAVLAMIRMAAESAHAEGKWIGICGELGADVTLTETFLKMDIDELSVAPGMVLKVRQKIREAE</sequence>
<dbReference type="SUPFAM" id="SSF47831">
    <property type="entry name" value="Enzyme I of the PEP:sugar phosphotransferase system HPr-binding (sub)domain"/>
    <property type="match status" value="1"/>
</dbReference>
<feature type="binding site" evidence="20">
    <location>
        <position position="430"/>
    </location>
    <ligand>
        <name>Mg(2+)</name>
        <dbReference type="ChEBI" id="CHEBI:18420"/>
    </ligand>
</feature>
<evidence type="ECO:0000256" key="4">
    <source>
        <dbReference type="ARBA" id="ARBA00004496"/>
    </source>
</evidence>
<dbReference type="PRINTS" id="PR01736">
    <property type="entry name" value="PHPHTRNFRASE"/>
</dbReference>
<evidence type="ECO:0000256" key="13">
    <source>
        <dbReference type="ARBA" id="ARBA00022723"/>
    </source>
</evidence>
<feature type="coiled-coil region" evidence="21">
    <location>
        <begin position="26"/>
        <end position="53"/>
    </location>
</feature>
<keyword evidence="14 17" id="KW-0418">Kinase</keyword>
<dbReference type="Gene3D" id="1.10.274.10">
    <property type="entry name" value="PtsI, HPr-binding domain"/>
    <property type="match status" value="1"/>
</dbReference>
<reference evidence="25 26" key="1">
    <citation type="submission" date="2018-08" db="EMBL/GenBank/DDBJ databases">
        <title>A genome reference for cultivated species of the human gut microbiota.</title>
        <authorList>
            <person name="Zou Y."/>
            <person name="Xue W."/>
            <person name="Luo G."/>
        </authorList>
    </citation>
    <scope>NUCLEOTIDE SEQUENCE [LARGE SCALE GENOMIC DNA]</scope>
    <source>
        <strain evidence="25 26">AM23-7AC</strain>
    </source>
</reference>
<comment type="cofactor">
    <cofactor evidence="2 17 20">
        <name>Mg(2+)</name>
        <dbReference type="ChEBI" id="CHEBI:18420"/>
    </cofactor>
</comment>
<dbReference type="RefSeq" id="WP_118236786.1">
    <property type="nucleotide sequence ID" value="NZ_QRHN01000003.1"/>
</dbReference>
<accession>A0A414QGX5</accession>
<comment type="catalytic activity">
    <reaction evidence="1 17">
        <text>L-histidyl-[protein] + phosphoenolpyruvate = N(pros)-phospho-L-histidyl-[protein] + pyruvate</text>
        <dbReference type="Rhea" id="RHEA:23880"/>
        <dbReference type="Rhea" id="RHEA-COMP:9745"/>
        <dbReference type="Rhea" id="RHEA-COMP:9746"/>
        <dbReference type="ChEBI" id="CHEBI:15361"/>
        <dbReference type="ChEBI" id="CHEBI:29979"/>
        <dbReference type="ChEBI" id="CHEBI:58702"/>
        <dbReference type="ChEBI" id="CHEBI:64837"/>
        <dbReference type="EC" id="2.7.3.9"/>
    </reaction>
</comment>
<keyword evidence="15 17" id="KW-0460">Magnesium</keyword>
<dbReference type="EC" id="2.7.3.9" evidence="6 17"/>
<dbReference type="Pfam" id="PF02896">
    <property type="entry name" value="PEP-utilizers_C"/>
    <property type="match status" value="1"/>
</dbReference>
<dbReference type="GO" id="GO:0016301">
    <property type="term" value="F:kinase activity"/>
    <property type="evidence" value="ECO:0007669"/>
    <property type="project" value="UniProtKB-KW"/>
</dbReference>
<evidence type="ECO:0000259" key="22">
    <source>
        <dbReference type="Pfam" id="PF00391"/>
    </source>
</evidence>
<feature type="active site" description="Proton donor" evidence="18">
    <location>
        <position position="501"/>
    </location>
</feature>
<dbReference type="InterPro" id="IPR015813">
    <property type="entry name" value="Pyrv/PenolPyrv_kinase-like_dom"/>
</dbReference>
<dbReference type="GO" id="GO:0046872">
    <property type="term" value="F:metal ion binding"/>
    <property type="evidence" value="ECO:0007669"/>
    <property type="project" value="UniProtKB-KW"/>
</dbReference>
<feature type="domain" description="Phosphotransferase system enzyme I N-terminal" evidence="24">
    <location>
        <begin position="6"/>
        <end position="126"/>
    </location>
</feature>
<dbReference type="InterPro" id="IPR024692">
    <property type="entry name" value="PTS_EI"/>
</dbReference>
<evidence type="ECO:0000256" key="17">
    <source>
        <dbReference type="PIRNR" id="PIRNR000732"/>
    </source>
</evidence>